<evidence type="ECO:0000259" key="1">
    <source>
        <dbReference type="Pfam" id="PF06985"/>
    </source>
</evidence>
<keyword evidence="4" id="KW-1185">Reference proteome</keyword>
<organism evidence="3 4">
    <name type="scientific">Neocucurbitaria cava</name>
    <dbReference type="NCBI Taxonomy" id="798079"/>
    <lineage>
        <taxon>Eukaryota</taxon>
        <taxon>Fungi</taxon>
        <taxon>Dikarya</taxon>
        <taxon>Ascomycota</taxon>
        <taxon>Pezizomycotina</taxon>
        <taxon>Dothideomycetes</taxon>
        <taxon>Pleosporomycetidae</taxon>
        <taxon>Pleosporales</taxon>
        <taxon>Pleosporineae</taxon>
        <taxon>Cucurbitariaceae</taxon>
        <taxon>Neocucurbitaria</taxon>
    </lineage>
</organism>
<dbReference type="AlphaFoldDB" id="A0A9W8YH94"/>
<sequence>MRLIDARTIELIWFNDNDVPKYAILSHTWGSDEITYQELVWINRAKALSDSSMSQVSSSTTSFGSQDEHATFMLAAMEMMIRGNSGTTMGGITEEDLMSRKGYSKIIRAAEQARGLGCDYIWVDTCCIDKSSSAELQEAINSMFRWYRDAEICIVYLEDIEKPHCNAYTSASDVARAAFEKCRWAKRGWTLQELVAPAICRFYFEDWTLMGEKTEFQDELSDATGIPIHVLEDWETVSEMSVAERMSWAAYRETTRIEDMAYSLLGLFDIHMPLLYGEGEKAFIRLQEEILKTTDDYSLFAWSAVTSNKSTYRGLLARTPLEFRHCRSIERDNIISTFPIVSTPIGLHVQLEVLPDPQDKRNVLAMIRSSNSMNQRLAISLTCLDGDMQYARVDAGSLTPIDDWPNGQLRTIYVRQKLSIPPDFATPDFRSFHISGRRANQKTPPVRIISVHPRELWDEATHELRIANDTTNNSFSVLLLRVQSPGYAGEPTFPVAFGFNRSTCHYWIRAIPDDDSFVLDKIHTRPWPETVKVRIPDEVYDARRGSDLRHHIFLVGNSGLGMSVSIRAGLVGDSIALQVHIDGLVRWR</sequence>
<name>A0A9W8YH94_9PLEO</name>
<evidence type="ECO:0000313" key="3">
    <source>
        <dbReference type="EMBL" id="KAJ4376214.1"/>
    </source>
</evidence>
<evidence type="ECO:0008006" key="5">
    <source>
        <dbReference type="Google" id="ProtNLM"/>
    </source>
</evidence>
<dbReference type="InterPro" id="IPR010730">
    <property type="entry name" value="HET"/>
</dbReference>
<dbReference type="Pfam" id="PF06985">
    <property type="entry name" value="HET"/>
    <property type="match status" value="1"/>
</dbReference>
<dbReference type="PANTHER" id="PTHR10622:SF12">
    <property type="entry name" value="HET DOMAIN-CONTAINING PROTEIN"/>
    <property type="match status" value="1"/>
</dbReference>
<dbReference type="Pfam" id="PF26640">
    <property type="entry name" value="DUF8212"/>
    <property type="match status" value="1"/>
</dbReference>
<feature type="domain" description="DUF8212" evidence="2">
    <location>
        <begin position="281"/>
        <end position="311"/>
    </location>
</feature>
<dbReference type="EMBL" id="JAPEUY010000002">
    <property type="protein sequence ID" value="KAJ4376214.1"/>
    <property type="molecule type" value="Genomic_DNA"/>
</dbReference>
<protein>
    <recommendedName>
        <fullName evidence="5">Heterokaryon incompatibility domain-containing protein</fullName>
    </recommendedName>
</protein>
<accession>A0A9W8YH94</accession>
<dbReference type="PANTHER" id="PTHR10622">
    <property type="entry name" value="HET DOMAIN-CONTAINING PROTEIN"/>
    <property type="match status" value="1"/>
</dbReference>
<dbReference type="OrthoDB" id="674604at2759"/>
<evidence type="ECO:0000313" key="4">
    <source>
        <dbReference type="Proteomes" id="UP001140560"/>
    </source>
</evidence>
<comment type="caution">
    <text evidence="3">The sequence shown here is derived from an EMBL/GenBank/DDBJ whole genome shotgun (WGS) entry which is preliminary data.</text>
</comment>
<gene>
    <name evidence="3" type="ORF">N0V83_001496</name>
</gene>
<feature type="domain" description="Heterokaryon incompatibility" evidence="1">
    <location>
        <begin position="22"/>
        <end position="165"/>
    </location>
</feature>
<dbReference type="Proteomes" id="UP001140560">
    <property type="component" value="Unassembled WGS sequence"/>
</dbReference>
<evidence type="ECO:0000259" key="2">
    <source>
        <dbReference type="Pfam" id="PF26640"/>
    </source>
</evidence>
<reference evidence="3" key="1">
    <citation type="submission" date="2022-10" db="EMBL/GenBank/DDBJ databases">
        <title>Tapping the CABI collections for fungal endophytes: first genome assemblies for Collariella, Neodidymelliopsis, Ascochyta clinopodiicola, Didymella pomorum, Didymosphaeria variabile, Neocosmospora piperis and Neocucurbitaria cava.</title>
        <authorList>
            <person name="Hill R."/>
        </authorList>
    </citation>
    <scope>NUCLEOTIDE SEQUENCE</scope>
    <source>
        <strain evidence="3">IMI 356814</strain>
    </source>
</reference>
<dbReference type="InterPro" id="IPR058525">
    <property type="entry name" value="DUF8212"/>
</dbReference>
<proteinExistence type="predicted"/>